<dbReference type="AlphaFoldDB" id="A0A4Q9HUX8"/>
<feature type="compositionally biased region" description="Low complexity" evidence="1">
    <location>
        <begin position="308"/>
        <end position="318"/>
    </location>
</feature>
<evidence type="ECO:0000313" key="3">
    <source>
        <dbReference type="Proteomes" id="UP000292452"/>
    </source>
</evidence>
<keyword evidence="3" id="KW-1185">Reference proteome</keyword>
<sequence length="354" mass="39554">MNYPIVAEQTLETVQPRWWSRRRECVDVPALPPGAVYVFRVGGQYREYPEGVSFDPSHPDVVEAASVSLVDTRTRLVEVERTVPSVSEADVFTIRASFTCQVTDAAVVARQGIDDVTIPLRSYLARDGELSRGSAAHRIEEVNAVRDQVNLRMTAYTTIVAPRVAGMSVEYVGIEVLTPDDLRAWEQKLRDERRGQELLRGQHEFESQAVQQLAELLAQGGVYADALGVTRNRIDVAAIAERAHRLDELDKTRRHQAGAEEKSHAREREAEDRKMRAHLIDTLLKQMGTSQEYVDFQQLFQQVSEYGAAPAKGSPAPAVESGPHREHGPARKLTGRGGREPHPSFIKDEDDLLD</sequence>
<dbReference type="Proteomes" id="UP000292452">
    <property type="component" value="Unassembled WGS sequence"/>
</dbReference>
<feature type="region of interest" description="Disordered" evidence="1">
    <location>
        <begin position="249"/>
        <end position="272"/>
    </location>
</feature>
<feature type="compositionally biased region" description="Basic and acidic residues" evidence="1">
    <location>
        <begin position="337"/>
        <end position="347"/>
    </location>
</feature>
<name>A0A4Q9HUX8_STRKA</name>
<dbReference type="EMBL" id="SIXH01000124">
    <property type="protein sequence ID" value="TBO58665.1"/>
    <property type="molecule type" value="Genomic_DNA"/>
</dbReference>
<evidence type="ECO:0000313" key="2">
    <source>
        <dbReference type="EMBL" id="TBO58665.1"/>
    </source>
</evidence>
<feature type="region of interest" description="Disordered" evidence="1">
    <location>
        <begin position="308"/>
        <end position="354"/>
    </location>
</feature>
<evidence type="ECO:0008006" key="4">
    <source>
        <dbReference type="Google" id="ProtNLM"/>
    </source>
</evidence>
<proteinExistence type="predicted"/>
<evidence type="ECO:0000256" key="1">
    <source>
        <dbReference type="SAM" id="MobiDB-lite"/>
    </source>
</evidence>
<comment type="caution">
    <text evidence="2">The sequence shown here is derived from an EMBL/GenBank/DDBJ whole genome shotgun (WGS) entry which is preliminary data.</text>
</comment>
<accession>A0A4Q9HUX8</accession>
<gene>
    <name evidence="2" type="ORF">EYS09_16210</name>
</gene>
<protein>
    <recommendedName>
        <fullName evidence="4">SPFH domain-containing protein</fullName>
    </recommendedName>
</protein>
<organism evidence="2 3">
    <name type="scientific">Streptomyces kasugaensis</name>
    <dbReference type="NCBI Taxonomy" id="1946"/>
    <lineage>
        <taxon>Bacteria</taxon>
        <taxon>Bacillati</taxon>
        <taxon>Actinomycetota</taxon>
        <taxon>Actinomycetes</taxon>
        <taxon>Kitasatosporales</taxon>
        <taxon>Streptomycetaceae</taxon>
        <taxon>Streptomyces</taxon>
    </lineage>
</organism>
<reference evidence="2 3" key="1">
    <citation type="submission" date="2019-02" db="EMBL/GenBank/DDBJ databases">
        <title>Draft Genome Sequence of Streptomyces sp. AM-2504, identified by 16S rRNA comparative analysis as a Streptomyces Kasugaensis strain.</title>
        <authorList>
            <person name="Napolioni V."/>
            <person name="Giuliodori A.M."/>
            <person name="Spurio R."/>
            <person name="Fabbretti A."/>
        </authorList>
    </citation>
    <scope>NUCLEOTIDE SEQUENCE [LARGE SCALE GENOMIC DNA]</scope>
    <source>
        <strain evidence="2 3">AM-2504</strain>
    </source>
</reference>